<sequence length="510" mass="56497">MASALATEATGAAREARLPAQRPVRTPTLLGAPLLLTMESLQRVRVRDPPHTSLPADNRRLYTTNPSVVALPKHYRRSLRAVYLAVIKVQNHHNCHRTMTRVPVPCVAMLGFQLLDAHFRAAPAREALVRFGEKPADGTCGRTSFEDCRLVALDAWLLLVCKTIVQRVHVALSDSTLAEAHYHCEPPLECRQGASERWTQSPTPQAPPRRGMQFVVSNAGLDLTLVGNQTHFATSEYFCGSSGRFCGKNFNLFVAPVEPESDERGLYVERWVLGPWRHGPQSPTTHFAPPTIDRLVQVAGARSSMSELEVRRRFPVFQAIRNPAKGSGRQLHQVIPMKLASSGLWEPEDGTMHSFEGYTMMGMTSPGKTGPKMPGTAHGGGCCVHIKADVSLGTPEVYVGVAHYHSAEYHYLQQFYAFRPEPPFDIFSLSDLFCFASPSGRRKSLLVHENVTYPCSAIQMTMSIAHRAGDRSTLVFGVGMNDCEARLAQMHTRDVVQMLFAHPSQQLLPR</sequence>
<comment type="caution">
    <text evidence="2">The sequence shown here is derived from an EMBL/GenBank/DDBJ whole genome shotgun (WGS) entry which is preliminary data.</text>
</comment>
<dbReference type="AlphaFoldDB" id="A0AB34JKY9"/>
<keyword evidence="3" id="KW-1185">Reference proteome</keyword>
<gene>
    <name evidence="2" type="ORF">AB1Y20_017597</name>
</gene>
<dbReference type="EMBL" id="JBGBPQ010000006">
    <property type="protein sequence ID" value="KAL1522614.1"/>
    <property type="molecule type" value="Genomic_DNA"/>
</dbReference>
<proteinExistence type="predicted"/>
<reference evidence="2 3" key="1">
    <citation type="journal article" date="2024" name="Science">
        <title>Giant polyketide synthase enzymes in the biosynthesis of giant marine polyether toxins.</title>
        <authorList>
            <person name="Fallon T.R."/>
            <person name="Shende V.V."/>
            <person name="Wierzbicki I.H."/>
            <person name="Pendleton A.L."/>
            <person name="Watervoot N.F."/>
            <person name="Auber R.P."/>
            <person name="Gonzalez D.J."/>
            <person name="Wisecaver J.H."/>
            <person name="Moore B.S."/>
        </authorList>
    </citation>
    <scope>NUCLEOTIDE SEQUENCE [LARGE SCALE GENOMIC DNA]</scope>
    <source>
        <strain evidence="2 3">12B1</strain>
    </source>
</reference>
<name>A0AB34JKY9_PRYPA</name>
<evidence type="ECO:0000313" key="3">
    <source>
        <dbReference type="Proteomes" id="UP001515480"/>
    </source>
</evidence>
<accession>A0AB34JKY9</accession>
<organism evidence="2 3">
    <name type="scientific">Prymnesium parvum</name>
    <name type="common">Toxic golden alga</name>
    <dbReference type="NCBI Taxonomy" id="97485"/>
    <lineage>
        <taxon>Eukaryota</taxon>
        <taxon>Haptista</taxon>
        <taxon>Haptophyta</taxon>
        <taxon>Prymnesiophyceae</taxon>
        <taxon>Prymnesiales</taxon>
        <taxon>Prymnesiaceae</taxon>
        <taxon>Prymnesium</taxon>
    </lineage>
</organism>
<protein>
    <submittedName>
        <fullName evidence="2">Uncharacterized protein</fullName>
    </submittedName>
</protein>
<evidence type="ECO:0000256" key="1">
    <source>
        <dbReference type="SAM" id="MobiDB-lite"/>
    </source>
</evidence>
<evidence type="ECO:0000313" key="2">
    <source>
        <dbReference type="EMBL" id="KAL1522614.1"/>
    </source>
</evidence>
<dbReference type="Proteomes" id="UP001515480">
    <property type="component" value="Unassembled WGS sequence"/>
</dbReference>
<feature type="region of interest" description="Disordered" evidence="1">
    <location>
        <begin position="1"/>
        <end position="20"/>
    </location>
</feature>
<feature type="compositionally biased region" description="Low complexity" evidence="1">
    <location>
        <begin position="1"/>
        <end position="13"/>
    </location>
</feature>